<feature type="region of interest" description="Disordered" evidence="1">
    <location>
        <begin position="22"/>
        <end position="45"/>
    </location>
</feature>
<name>A0A9R0K623_SPIOL</name>
<feature type="transmembrane region" description="Helical" evidence="2">
    <location>
        <begin position="731"/>
        <end position="756"/>
    </location>
</feature>
<feature type="region of interest" description="Disordered" evidence="1">
    <location>
        <begin position="485"/>
        <end position="516"/>
    </location>
</feature>
<evidence type="ECO:0000313" key="3">
    <source>
        <dbReference type="Proteomes" id="UP000813463"/>
    </source>
</evidence>
<keyword evidence="2" id="KW-0812">Transmembrane</keyword>
<dbReference type="GO" id="GO:0030026">
    <property type="term" value="P:intracellular manganese ion homeostasis"/>
    <property type="evidence" value="ECO:0000318"/>
    <property type="project" value="GO_Central"/>
</dbReference>
<dbReference type="GO" id="GO:0010168">
    <property type="term" value="C:ER body"/>
    <property type="evidence" value="ECO:0000318"/>
    <property type="project" value="GO_Central"/>
</dbReference>
<evidence type="ECO:0000256" key="1">
    <source>
        <dbReference type="SAM" id="MobiDB-lite"/>
    </source>
</evidence>
<feature type="region of interest" description="Disordered" evidence="1">
    <location>
        <begin position="335"/>
        <end position="358"/>
    </location>
</feature>
<dbReference type="KEGG" id="soe:110798001"/>
<dbReference type="GO" id="GO:0016020">
    <property type="term" value="C:membrane"/>
    <property type="evidence" value="ECO:0000318"/>
    <property type="project" value="GO_Central"/>
</dbReference>
<feature type="transmembrane region" description="Helical" evidence="2">
    <location>
        <begin position="689"/>
        <end position="710"/>
    </location>
</feature>
<evidence type="ECO:0000256" key="2">
    <source>
        <dbReference type="SAM" id="Phobius"/>
    </source>
</evidence>
<dbReference type="InterPro" id="IPR052843">
    <property type="entry name" value="ER_body_metal_sequester"/>
</dbReference>
<reference evidence="3" key="1">
    <citation type="journal article" date="2021" name="Nat. Commun.">
        <title>Genomic analyses provide insights into spinach domestication and the genetic basis of agronomic traits.</title>
        <authorList>
            <person name="Cai X."/>
            <person name="Sun X."/>
            <person name="Xu C."/>
            <person name="Sun H."/>
            <person name="Wang X."/>
            <person name="Ge C."/>
            <person name="Zhang Z."/>
            <person name="Wang Q."/>
            <person name="Fei Z."/>
            <person name="Jiao C."/>
            <person name="Wang Q."/>
        </authorList>
    </citation>
    <scope>NUCLEOTIDE SEQUENCE [LARGE SCALE GENOMIC DNA]</scope>
    <source>
        <strain evidence="3">cv. Varoflay</strain>
    </source>
</reference>
<feature type="compositionally biased region" description="Pro residues" evidence="1">
    <location>
        <begin position="452"/>
        <end position="461"/>
    </location>
</feature>
<dbReference type="Proteomes" id="UP000813463">
    <property type="component" value="Chromosome 3"/>
</dbReference>
<dbReference type="GeneID" id="110798001"/>
<gene>
    <name evidence="4" type="primary">LOC110798001</name>
</gene>
<feature type="region of interest" description="Disordered" evidence="1">
    <location>
        <begin position="443"/>
        <end position="469"/>
    </location>
</feature>
<sequence length="844" mass="91231">MEAPYARETEEVIGEDLITRRKSSKFQPPIRSISSTSSCITTESSDAGNFEYSESMENQNTTTTNNNNTFTTNNNYTNNYTIFTNGQKPKIIEGRSAVELLSEANEEEEEPNVALNGDTNGFTVHQNGFGVHEYSLPESNGGHKEADVQSDASTFSKSPEASVGLQLLDDSSNGDNVASFEMYNGENIVNKTLVVNGQNEIVETEHSQEVEPEVDEYDVEKVVQNQETHDFFCPNCKSCITKRVILKRRKRKHGDISEDDKVSGKSPGQIDPPIVPGRGPITDDIRPGTGPSPDNGASGSSFDAISCFSCFSIFVPKGDGFLCWRFKTKPAVTLQTGESGDPLAGSIDSAGQQKEDGTETPFPLWILTCCQPYHAEKQVTKPVSKPSLTPENDKQVPPQKGELPLQTPPHDVTVPAGSQPSIVTEPAFSFCNTAVIPLSRDPGEEFLVTPTPDSPVTPTPDSPVTSDIGKDNFPLWIVTCCQPASEEKKQKSLEKPGLKVPPTEKDRPSPPSQDKPVTLILQQSTTPGHADPVLASKPLTPITPFTGTPLTADKQPLVTPVPPQPESIITAEPDAGTTLIPRPLHNIKPDDNIPSPLDPEAPPTPPKGDVIVPIPDETPVPQPVYALPESGTGPILEIKIPLLYRQPEPPRPGVSGLDIIKAIVYGGLVECITSLTVISSAAGGDATTLNIVALGLANVFGGLILLLHDLRILKHDQSTERYEDQLGRPGHFMLHAVVAVISYLVFGLMSPIIYGFTFRKSDNKDYKLATLATAALVSITILSIGKSYVRRPPKEYIKTILYYITMGFMVSGAGYVAGDLINMLLIKLGVFDSKAPVNGAWSSY</sequence>
<feature type="region of interest" description="Disordered" evidence="1">
    <location>
        <begin position="380"/>
        <end position="407"/>
    </location>
</feature>
<dbReference type="AlphaFoldDB" id="A0A9R0K623"/>
<organism evidence="3 4">
    <name type="scientific">Spinacia oleracea</name>
    <name type="common">Spinach</name>
    <dbReference type="NCBI Taxonomy" id="3562"/>
    <lineage>
        <taxon>Eukaryota</taxon>
        <taxon>Viridiplantae</taxon>
        <taxon>Streptophyta</taxon>
        <taxon>Embryophyta</taxon>
        <taxon>Tracheophyta</taxon>
        <taxon>Spermatophyta</taxon>
        <taxon>Magnoliopsida</taxon>
        <taxon>eudicotyledons</taxon>
        <taxon>Gunneridae</taxon>
        <taxon>Pentapetalae</taxon>
        <taxon>Caryophyllales</taxon>
        <taxon>Chenopodiaceae</taxon>
        <taxon>Chenopodioideae</taxon>
        <taxon>Anserineae</taxon>
        <taxon>Spinacia</taxon>
    </lineage>
</organism>
<feature type="compositionally biased region" description="Low complexity" evidence="1">
    <location>
        <begin position="30"/>
        <end position="45"/>
    </location>
</feature>
<accession>A0A9R0K623</accession>
<feature type="compositionally biased region" description="Basic and acidic residues" evidence="1">
    <location>
        <begin position="254"/>
        <end position="263"/>
    </location>
</feature>
<protein>
    <submittedName>
        <fullName evidence="4">Uncharacterized protein isoform X1</fullName>
    </submittedName>
</protein>
<dbReference type="RefSeq" id="XP_021858825.1">
    <property type="nucleotide sequence ID" value="XM_022003133.2"/>
</dbReference>
<feature type="transmembrane region" description="Helical" evidence="2">
    <location>
        <begin position="800"/>
        <end position="818"/>
    </location>
</feature>
<evidence type="ECO:0000313" key="4">
    <source>
        <dbReference type="RefSeq" id="XP_021858825.1"/>
    </source>
</evidence>
<feature type="transmembrane region" description="Helical" evidence="2">
    <location>
        <begin position="768"/>
        <end position="788"/>
    </location>
</feature>
<dbReference type="GO" id="GO:0005384">
    <property type="term" value="F:manganese ion transmembrane transporter activity"/>
    <property type="evidence" value="ECO:0000318"/>
    <property type="project" value="GO_Central"/>
</dbReference>
<proteinExistence type="predicted"/>
<keyword evidence="2" id="KW-1133">Transmembrane helix</keyword>
<dbReference type="PANTHER" id="PTHR38937:SF2">
    <property type="entry name" value="MEMBRANE PROTEIN OF ER BODY-LIKE PROTEIN ISOFORM X1"/>
    <property type="match status" value="1"/>
</dbReference>
<dbReference type="PANTHER" id="PTHR38937">
    <property type="entry name" value="MEMBRANE PROTEIN OF ER BODY-LIKE PROTEIN"/>
    <property type="match status" value="1"/>
</dbReference>
<reference evidence="4" key="2">
    <citation type="submission" date="2025-08" db="UniProtKB">
        <authorList>
            <consortium name="RefSeq"/>
        </authorList>
    </citation>
    <scope>IDENTIFICATION</scope>
    <source>
        <tissue evidence="4">Leaf</tissue>
    </source>
</reference>
<dbReference type="OrthoDB" id="1924921at2759"/>
<feature type="compositionally biased region" description="Basic and acidic residues" evidence="1">
    <location>
        <begin position="485"/>
        <end position="508"/>
    </location>
</feature>
<keyword evidence="3" id="KW-1185">Reference proteome</keyword>
<keyword evidence="2" id="KW-0472">Membrane</keyword>
<feature type="region of interest" description="Disordered" evidence="1">
    <location>
        <begin position="251"/>
        <end position="298"/>
    </location>
</feature>
<dbReference type="GO" id="GO:0005381">
    <property type="term" value="F:iron ion transmembrane transporter activity"/>
    <property type="evidence" value="ECO:0000318"/>
    <property type="project" value="GO_Central"/>
</dbReference>